<dbReference type="EMBL" id="BAAALD010000009">
    <property type="protein sequence ID" value="GAA1074701.1"/>
    <property type="molecule type" value="Genomic_DNA"/>
</dbReference>
<feature type="domain" description="MOSC" evidence="2">
    <location>
        <begin position="39"/>
        <end position="183"/>
    </location>
</feature>
<keyword evidence="4" id="KW-1185">Reference proteome</keyword>
<dbReference type="InterPro" id="IPR052353">
    <property type="entry name" value="Benzoxazolinone_Detox_Enz"/>
</dbReference>
<accession>A0ABN1TCA8</accession>
<dbReference type="PANTHER" id="PTHR30212">
    <property type="entry name" value="PROTEIN YIIM"/>
    <property type="match status" value="1"/>
</dbReference>
<dbReference type="PROSITE" id="PS51340">
    <property type="entry name" value="MOSC"/>
    <property type="match status" value="1"/>
</dbReference>
<name>A0ABN1TCA8_9ACTN</name>
<dbReference type="PANTHER" id="PTHR30212:SF2">
    <property type="entry name" value="PROTEIN YIIM"/>
    <property type="match status" value="1"/>
</dbReference>
<evidence type="ECO:0000256" key="1">
    <source>
        <dbReference type="SAM" id="MobiDB-lite"/>
    </source>
</evidence>
<dbReference type="SUPFAM" id="SSF50800">
    <property type="entry name" value="PK beta-barrel domain-like"/>
    <property type="match status" value="1"/>
</dbReference>
<protein>
    <submittedName>
        <fullName evidence="3">MOSC domain-containing protein</fullName>
    </submittedName>
</protein>
<reference evidence="3 4" key="1">
    <citation type="journal article" date="2019" name="Int. J. Syst. Evol. Microbiol.">
        <title>The Global Catalogue of Microorganisms (GCM) 10K type strain sequencing project: providing services to taxonomists for standard genome sequencing and annotation.</title>
        <authorList>
            <consortium name="The Broad Institute Genomics Platform"/>
            <consortium name="The Broad Institute Genome Sequencing Center for Infectious Disease"/>
            <person name="Wu L."/>
            <person name="Ma J."/>
        </authorList>
    </citation>
    <scope>NUCLEOTIDE SEQUENCE [LARGE SCALE GENOMIC DNA]</scope>
    <source>
        <strain evidence="3 4">JCM 13002</strain>
    </source>
</reference>
<dbReference type="Gene3D" id="2.40.33.20">
    <property type="entry name" value="PK beta-barrel domain-like"/>
    <property type="match status" value="1"/>
</dbReference>
<dbReference type="Pfam" id="PF03473">
    <property type="entry name" value="MOSC"/>
    <property type="match status" value="1"/>
</dbReference>
<evidence type="ECO:0000313" key="3">
    <source>
        <dbReference type="EMBL" id="GAA1074701.1"/>
    </source>
</evidence>
<evidence type="ECO:0000259" key="2">
    <source>
        <dbReference type="PROSITE" id="PS51340"/>
    </source>
</evidence>
<proteinExistence type="predicted"/>
<gene>
    <name evidence="3" type="ORF">GCM10009663_14460</name>
</gene>
<dbReference type="InterPro" id="IPR011037">
    <property type="entry name" value="Pyrv_Knase-like_insert_dom_sf"/>
</dbReference>
<evidence type="ECO:0000313" key="4">
    <source>
        <dbReference type="Proteomes" id="UP001499987"/>
    </source>
</evidence>
<dbReference type="Proteomes" id="UP001499987">
    <property type="component" value="Unassembled WGS sequence"/>
</dbReference>
<dbReference type="InterPro" id="IPR005302">
    <property type="entry name" value="MoCF_Sase_C"/>
</dbReference>
<comment type="caution">
    <text evidence="3">The sequence shown here is derived from an EMBL/GenBank/DDBJ whole genome shotgun (WGS) entry which is preliminary data.</text>
</comment>
<organism evidence="3 4">
    <name type="scientific">Kitasatospora arboriphila</name>
    <dbReference type="NCBI Taxonomy" id="258052"/>
    <lineage>
        <taxon>Bacteria</taxon>
        <taxon>Bacillati</taxon>
        <taxon>Actinomycetota</taxon>
        <taxon>Actinomycetes</taxon>
        <taxon>Kitasatosporales</taxon>
        <taxon>Streptomycetaceae</taxon>
        <taxon>Kitasatospora</taxon>
    </lineage>
</organism>
<feature type="region of interest" description="Disordered" evidence="1">
    <location>
        <begin position="19"/>
        <end position="40"/>
    </location>
</feature>
<sequence>MRAAAPTLPGMPTLLTVNLARPRPNPAKPGTGGTGIDKRPVDHPVEVRAPGPKHTGLHSGLVGDRIFDTRNHGGDDQAVYAYAREVLDRWAAELGKELPNGSFGENLTTAGLDVDGALIGERWRIGPQVLLEVAVPRIPCTTFAYWLDERRWLRRFTEAALPGAYLRVVEPGLIGAGDPVTVEHRPGHGVTVADCFRALTGDASLLPLLVDVAELPEDVRELARRRTDRPPYAPGPDAP</sequence>